<dbReference type="GO" id="GO:0030246">
    <property type="term" value="F:carbohydrate binding"/>
    <property type="evidence" value="ECO:0007669"/>
    <property type="project" value="UniProtKB-KW"/>
</dbReference>
<evidence type="ECO:0000256" key="9">
    <source>
        <dbReference type="SAM" id="SignalP"/>
    </source>
</evidence>
<dbReference type="PANTHER" id="PTHR43772:SF2">
    <property type="entry name" value="PUTATIVE (AFU_ORTHOLOGUE AFUA_2G04480)-RELATED"/>
    <property type="match status" value="1"/>
</dbReference>
<dbReference type="Proteomes" id="UP000191055">
    <property type="component" value="Unassembled WGS sequence"/>
</dbReference>
<dbReference type="InterPro" id="IPR052176">
    <property type="entry name" value="Glycosyl_Hydrlase_43_Enz"/>
</dbReference>
<comment type="similarity">
    <text evidence="1 8">Belongs to the glycosyl hydrolase 43 family.</text>
</comment>
<keyword evidence="5 8" id="KW-0326">Glycosidase</keyword>
<dbReference type="InterPro" id="IPR006710">
    <property type="entry name" value="Glyco_hydro_43"/>
</dbReference>
<feature type="chain" id="PRO_5012007165" evidence="9">
    <location>
        <begin position="21"/>
        <end position="555"/>
    </location>
</feature>
<dbReference type="KEGG" id="asx:CDL62_05970"/>
<feature type="active site" description="Proton acceptor" evidence="6">
    <location>
        <position position="273"/>
    </location>
</feature>
<evidence type="ECO:0000256" key="4">
    <source>
        <dbReference type="ARBA" id="ARBA00023277"/>
    </source>
</evidence>
<dbReference type="OrthoDB" id="9763933at2"/>
<dbReference type="GO" id="GO:0045493">
    <property type="term" value="P:xylan catabolic process"/>
    <property type="evidence" value="ECO:0007669"/>
    <property type="project" value="UniProtKB-KW"/>
</dbReference>
<sequence>MKKRVFIVSMAMLMFFQLTSQNRNLKLHYDFKSVTPSGEILDMSGNGFNAELKNEAFLDHMGDYHILNLGFHNGYLDMGEKTGELVNSLKDFSVATYVYVDEGVSLSLHGSFILTFSNSTDIRSDGNGCMFLSARDQAYAITKTDNRAEQAVRVGEPVQQGAWMHIVYTQEGNQGNLFIDGKMVASNTVDIFPSAIGKTKFNFIGRSPYKEDNYLRGLLADFRIYDKALTAREINRLGRETSGLAEAHVEYAQRPIRLIANGNPLFSHKYTADPAALVHDDVFYIYAGQDVGDGRGYNMPNWVVFSSEDLETWYEHPIPLRPSDFSWARGNYAWAAQVIERDGKFYWYVSTQHYTGARAIGVAVSDSPTGPFVDAIGSALITNDMTTHCTNITWDDIDPTVWIDDDGQAYLFWGNTCCYYVKLKDNMIEMDGDIMTIEDLPHFTEAPWIHKKNDWYYLSYAAWFPEKTAYARSKSINGPWEYMGILNEVAGNSNTNHQAIVEFKGQWYFVYHNGALPTQGGSYLRSVCIDYLHHNEDGSIQRVIMTTEGVNPVRD</sequence>
<feature type="signal peptide" evidence="9">
    <location>
        <begin position="1"/>
        <end position="20"/>
    </location>
</feature>
<dbReference type="Gene3D" id="2.115.10.20">
    <property type="entry name" value="Glycosyl hydrolase domain, family 43"/>
    <property type="match status" value="1"/>
</dbReference>
<keyword evidence="3 8" id="KW-0378">Hydrolase</keyword>
<dbReference type="GO" id="GO:0004553">
    <property type="term" value="F:hydrolase activity, hydrolyzing O-glycosyl compounds"/>
    <property type="evidence" value="ECO:0007669"/>
    <property type="project" value="InterPro"/>
</dbReference>
<evidence type="ECO:0000256" key="1">
    <source>
        <dbReference type="ARBA" id="ARBA00009865"/>
    </source>
</evidence>
<dbReference type="RefSeq" id="WP_079556026.1">
    <property type="nucleotide sequence ID" value="NZ_CP021904.1"/>
</dbReference>
<evidence type="ECO:0000256" key="7">
    <source>
        <dbReference type="PIRSR" id="PIRSR606710-2"/>
    </source>
</evidence>
<evidence type="ECO:0000256" key="5">
    <source>
        <dbReference type="ARBA" id="ARBA00023295"/>
    </source>
</evidence>
<evidence type="ECO:0000313" key="10">
    <source>
        <dbReference type="EMBL" id="SKB33809.1"/>
    </source>
</evidence>
<gene>
    <name evidence="10" type="ORF">SAMN03080601_00245</name>
</gene>
<organism evidence="10 11">
    <name type="scientific">Alkalitalea saponilacus</name>
    <dbReference type="NCBI Taxonomy" id="889453"/>
    <lineage>
        <taxon>Bacteria</taxon>
        <taxon>Pseudomonadati</taxon>
        <taxon>Bacteroidota</taxon>
        <taxon>Bacteroidia</taxon>
        <taxon>Marinilabiliales</taxon>
        <taxon>Marinilabiliaceae</taxon>
        <taxon>Alkalitalea</taxon>
    </lineage>
</organism>
<reference evidence="10 11" key="1">
    <citation type="submission" date="2017-02" db="EMBL/GenBank/DDBJ databases">
        <authorList>
            <person name="Peterson S.W."/>
        </authorList>
    </citation>
    <scope>NUCLEOTIDE SEQUENCE [LARGE SCALE GENOMIC DNA]</scope>
    <source>
        <strain evidence="10 11">DSM 24412</strain>
    </source>
</reference>
<name>A0A1T5AG55_9BACT</name>
<evidence type="ECO:0000256" key="8">
    <source>
        <dbReference type="RuleBase" id="RU361187"/>
    </source>
</evidence>
<dbReference type="Pfam" id="PF13385">
    <property type="entry name" value="Laminin_G_3"/>
    <property type="match status" value="1"/>
</dbReference>
<dbReference type="Gene3D" id="2.60.120.200">
    <property type="match status" value="1"/>
</dbReference>
<dbReference type="InterPro" id="IPR023296">
    <property type="entry name" value="Glyco_hydro_beta-prop_sf"/>
</dbReference>
<protein>
    <submittedName>
        <fullName evidence="10">Concanavalin A-like lectin/glucanases superfamily protein</fullName>
    </submittedName>
</protein>
<evidence type="ECO:0000256" key="2">
    <source>
        <dbReference type="ARBA" id="ARBA00022651"/>
    </source>
</evidence>
<evidence type="ECO:0000256" key="3">
    <source>
        <dbReference type="ARBA" id="ARBA00022801"/>
    </source>
</evidence>
<dbReference type="Pfam" id="PF04616">
    <property type="entry name" value="Glyco_hydro_43"/>
    <property type="match status" value="1"/>
</dbReference>
<dbReference type="InterPro" id="IPR013320">
    <property type="entry name" value="ConA-like_dom_sf"/>
</dbReference>
<keyword evidence="2" id="KW-0624">Polysaccharide degradation</keyword>
<evidence type="ECO:0000313" key="11">
    <source>
        <dbReference type="Proteomes" id="UP000191055"/>
    </source>
</evidence>
<dbReference type="STRING" id="889453.SAMN03080601_00245"/>
<dbReference type="SUPFAM" id="SSF49899">
    <property type="entry name" value="Concanavalin A-like lectins/glucanases"/>
    <property type="match status" value="1"/>
</dbReference>
<keyword evidence="4" id="KW-0119">Carbohydrate metabolism</keyword>
<keyword evidence="9" id="KW-0732">Signal</keyword>
<keyword evidence="2" id="KW-0858">Xylan degradation</keyword>
<feature type="active site" description="Proton donor" evidence="6">
    <location>
        <position position="445"/>
    </location>
</feature>
<feature type="site" description="Important for catalytic activity, responsible for pKa modulation of the active site Glu and correct orientation of both the proton donor and substrate" evidence="7">
    <location>
        <position position="398"/>
    </location>
</feature>
<dbReference type="SUPFAM" id="SSF75005">
    <property type="entry name" value="Arabinanase/levansucrase/invertase"/>
    <property type="match status" value="1"/>
</dbReference>
<proteinExistence type="inferred from homology"/>
<dbReference type="PANTHER" id="PTHR43772">
    <property type="entry name" value="ENDO-1,4-BETA-XYLANASE"/>
    <property type="match status" value="1"/>
</dbReference>
<accession>A0A1T5AG55</accession>
<keyword evidence="10" id="KW-0430">Lectin</keyword>
<keyword evidence="11" id="KW-1185">Reference proteome</keyword>
<dbReference type="EMBL" id="FUYV01000001">
    <property type="protein sequence ID" value="SKB33809.1"/>
    <property type="molecule type" value="Genomic_DNA"/>
</dbReference>
<dbReference type="AlphaFoldDB" id="A0A1T5AG55"/>
<evidence type="ECO:0000256" key="6">
    <source>
        <dbReference type="PIRSR" id="PIRSR606710-1"/>
    </source>
</evidence>
<dbReference type="CDD" id="cd18618">
    <property type="entry name" value="GH43_Xsa43E-like"/>
    <property type="match status" value="1"/>
</dbReference>